<evidence type="ECO:0000256" key="2">
    <source>
        <dbReference type="ARBA" id="ARBA00004968"/>
    </source>
</evidence>
<organism evidence="12">
    <name type="scientific">Caldiarchaeum subterraneum</name>
    <dbReference type="NCBI Taxonomy" id="311458"/>
    <lineage>
        <taxon>Archaea</taxon>
        <taxon>Nitrososphaerota</taxon>
        <taxon>Candidatus Caldarchaeales</taxon>
        <taxon>Candidatus Caldarchaeaceae</taxon>
        <taxon>Candidatus Caldarchaeum</taxon>
    </lineage>
</organism>
<evidence type="ECO:0000256" key="3">
    <source>
        <dbReference type="ARBA" id="ARBA00008829"/>
    </source>
</evidence>
<accession>A0A7C4I5L9</accession>
<evidence type="ECO:0000256" key="8">
    <source>
        <dbReference type="ARBA" id="ARBA00022801"/>
    </source>
</evidence>
<dbReference type="NCBIfam" id="TIGR00857">
    <property type="entry name" value="pyrC_multi"/>
    <property type="match status" value="1"/>
</dbReference>
<evidence type="ECO:0000256" key="7">
    <source>
        <dbReference type="ARBA" id="ARBA00022723"/>
    </source>
</evidence>
<dbReference type="InterPro" id="IPR032466">
    <property type="entry name" value="Metal_Hydrolase"/>
</dbReference>
<dbReference type="NCBIfam" id="TIGR03178">
    <property type="entry name" value="allantoinase"/>
    <property type="match status" value="1"/>
</dbReference>
<comment type="cofactor">
    <cofactor evidence="1">
        <name>Zn(2+)</name>
        <dbReference type="ChEBI" id="CHEBI:29105"/>
    </cofactor>
</comment>
<dbReference type="SUPFAM" id="SSF51338">
    <property type="entry name" value="Composite domain of metallo-dependent hydrolases"/>
    <property type="match status" value="1"/>
</dbReference>
<dbReference type="Gene3D" id="2.30.40.10">
    <property type="entry name" value="Urease, subunit C, domain 1"/>
    <property type="match status" value="1"/>
</dbReference>
<protein>
    <recommendedName>
        <fullName evidence="6">allantoinase</fullName>
        <ecNumber evidence="6">3.5.2.5</ecNumber>
    </recommendedName>
</protein>
<dbReference type="InterPro" id="IPR011059">
    <property type="entry name" value="Metal-dep_hydrolase_composite"/>
</dbReference>
<dbReference type="EMBL" id="DTCM01000019">
    <property type="protein sequence ID" value="HGL40365.1"/>
    <property type="molecule type" value="Genomic_DNA"/>
</dbReference>
<dbReference type="FunFam" id="3.20.20.140:FF:000174">
    <property type="entry name" value="Dihydropyrimidinase-related protein 2"/>
    <property type="match status" value="1"/>
</dbReference>
<dbReference type="EC" id="3.5.2.5" evidence="6"/>
<dbReference type="GO" id="GO:0008270">
    <property type="term" value="F:zinc ion binding"/>
    <property type="evidence" value="ECO:0007669"/>
    <property type="project" value="InterPro"/>
</dbReference>
<dbReference type="InterPro" id="IPR050138">
    <property type="entry name" value="DHOase/Allantoinase_Hydrolase"/>
</dbReference>
<reference evidence="12" key="1">
    <citation type="journal article" date="2020" name="mSystems">
        <title>Genome- and Community-Level Interaction Insights into Carbon Utilization and Element Cycling Functions of Hydrothermarchaeota in Hydrothermal Sediment.</title>
        <authorList>
            <person name="Zhou Z."/>
            <person name="Liu Y."/>
            <person name="Xu W."/>
            <person name="Pan J."/>
            <person name="Luo Z.H."/>
            <person name="Li M."/>
        </authorList>
    </citation>
    <scope>NUCLEOTIDE SEQUENCE [LARGE SCALE GENOMIC DNA]</scope>
    <source>
        <strain evidence="13">SpSt-1073</strain>
        <strain evidence="12">SpSt-613</strain>
        <strain evidence="11">SpSt-669</strain>
    </source>
</reference>
<comment type="pathway">
    <text evidence="2">Nitrogen metabolism; (S)-allantoin degradation; allantoate from (S)-allantoin: step 1/1.</text>
</comment>
<evidence type="ECO:0000256" key="5">
    <source>
        <dbReference type="ARBA" id="ARBA00011881"/>
    </source>
</evidence>
<comment type="similarity">
    <text evidence="4">Belongs to the metallo-dependent hydrolases superfamily. Allantoinase family.</text>
</comment>
<dbReference type="Gene3D" id="3.20.20.140">
    <property type="entry name" value="Metal-dependent hydrolases"/>
    <property type="match status" value="1"/>
</dbReference>
<proteinExistence type="inferred from homology"/>
<keyword evidence="9" id="KW-0862">Zinc</keyword>
<dbReference type="SUPFAM" id="SSF51556">
    <property type="entry name" value="Metallo-dependent hydrolases"/>
    <property type="match status" value="1"/>
</dbReference>
<comment type="subunit">
    <text evidence="5">Homotetramer.</text>
</comment>
<evidence type="ECO:0000256" key="6">
    <source>
        <dbReference type="ARBA" id="ARBA00012863"/>
    </source>
</evidence>
<evidence type="ECO:0000313" key="12">
    <source>
        <dbReference type="EMBL" id="HGN90131.1"/>
    </source>
</evidence>
<dbReference type="GO" id="GO:0006145">
    <property type="term" value="P:purine nucleobase catabolic process"/>
    <property type="evidence" value="ECO:0007669"/>
    <property type="project" value="TreeGrafter"/>
</dbReference>
<keyword evidence="7" id="KW-0479">Metal-binding</keyword>
<evidence type="ECO:0000256" key="1">
    <source>
        <dbReference type="ARBA" id="ARBA00001947"/>
    </source>
</evidence>
<feature type="domain" description="Amidohydrolase-related" evidence="10">
    <location>
        <begin position="50"/>
        <end position="389"/>
    </location>
</feature>
<dbReference type="PANTHER" id="PTHR43668">
    <property type="entry name" value="ALLANTOINASE"/>
    <property type="match status" value="1"/>
</dbReference>
<evidence type="ECO:0000256" key="4">
    <source>
        <dbReference type="ARBA" id="ARBA00010368"/>
    </source>
</evidence>
<dbReference type="InterPro" id="IPR017593">
    <property type="entry name" value="Allantoinase"/>
</dbReference>
<evidence type="ECO:0000256" key="9">
    <source>
        <dbReference type="ARBA" id="ARBA00022833"/>
    </source>
</evidence>
<evidence type="ECO:0000313" key="11">
    <source>
        <dbReference type="EMBL" id="HGL40365.1"/>
    </source>
</evidence>
<sequence>MSDLVVKDGYIVSPQGVTRASIYVSDGKIAAFGEKFDIRGVEVVDASGMYVFPGFVDEHVHFREPGYEWKEDFSTGSAAAAAGGVTTVLEMPNTAPPVADASTLRKKAELVRGKSWVDYGLYGVLTDQSLNSLEEMLEAGAVGFKAFLGPTTGDIEQPSDPTIIEALTLSREKGFTIAFHCENRHLVHHYEQKTRREPVSPLSHLYSRPAICEVDSVIKINYYAAKTGGRALIVHLSSGEAVDYLRWNRASSVYVETCPQYLLLDSNDYPRFGNLMKVNPPIRFPEDREKLLQGLRTNVITNIGSDHAPHTLEEKSRNVFEAPAGMFGVELLGPLMVDMALRGHFPLEKVAEVLSTNPAKTFGLYPRKGGLLIGSDADFAIFDPRTPSKIQADKLHSKHRFTPFDGREILAKHRYTILRGKIIAVDGEPSGSATGQWIKPG</sequence>
<comment type="caution">
    <text evidence="12">The sequence shown here is derived from an EMBL/GenBank/DDBJ whole genome shotgun (WGS) entry which is preliminary data.</text>
</comment>
<evidence type="ECO:0000259" key="10">
    <source>
        <dbReference type="Pfam" id="PF01979"/>
    </source>
</evidence>
<dbReference type="EMBL" id="DTAD01000034">
    <property type="protein sequence ID" value="HGN90131.1"/>
    <property type="molecule type" value="Genomic_DNA"/>
</dbReference>
<dbReference type="GO" id="GO:0004038">
    <property type="term" value="F:allantoinase activity"/>
    <property type="evidence" value="ECO:0007669"/>
    <property type="project" value="UniProtKB-EC"/>
</dbReference>
<dbReference type="InterPro" id="IPR002195">
    <property type="entry name" value="Dihydroorotase_CS"/>
</dbReference>
<dbReference type="GO" id="GO:0005737">
    <property type="term" value="C:cytoplasm"/>
    <property type="evidence" value="ECO:0007669"/>
    <property type="project" value="TreeGrafter"/>
</dbReference>
<keyword evidence="8 12" id="KW-0378">Hydrolase</keyword>
<comment type="similarity">
    <text evidence="3">Belongs to the metallo-dependent hydrolases superfamily. Hydantoinase/dihydropyrimidinase family.</text>
</comment>
<dbReference type="GO" id="GO:0000256">
    <property type="term" value="P:allantoin catabolic process"/>
    <property type="evidence" value="ECO:0007669"/>
    <property type="project" value="InterPro"/>
</dbReference>
<dbReference type="Pfam" id="PF01979">
    <property type="entry name" value="Amidohydro_1"/>
    <property type="match status" value="1"/>
</dbReference>
<dbReference type="EMBL" id="DRXG01000088">
    <property type="protein sequence ID" value="HHN52469.1"/>
    <property type="molecule type" value="Genomic_DNA"/>
</dbReference>
<dbReference type="PANTHER" id="PTHR43668:SF2">
    <property type="entry name" value="ALLANTOINASE"/>
    <property type="match status" value="1"/>
</dbReference>
<dbReference type="PROSITE" id="PS00483">
    <property type="entry name" value="DIHYDROOROTASE_2"/>
    <property type="match status" value="1"/>
</dbReference>
<name>A0A7C4I5L9_CALS0</name>
<gene>
    <name evidence="12" type="primary">allB</name>
    <name evidence="13" type="ORF">ENM30_04050</name>
    <name evidence="12" type="ORF">ENT82_03255</name>
    <name evidence="11" type="ORF">ENU43_01680</name>
</gene>
<dbReference type="AlphaFoldDB" id="A0A7C4I5L9"/>
<evidence type="ECO:0000313" key="13">
    <source>
        <dbReference type="EMBL" id="HHN52469.1"/>
    </source>
</evidence>
<dbReference type="GO" id="GO:0050897">
    <property type="term" value="F:cobalt ion binding"/>
    <property type="evidence" value="ECO:0007669"/>
    <property type="project" value="InterPro"/>
</dbReference>
<dbReference type="InterPro" id="IPR006680">
    <property type="entry name" value="Amidohydro-rel"/>
</dbReference>